<comment type="caution">
    <text evidence="1">The sequence shown here is derived from an EMBL/GenBank/DDBJ whole genome shotgun (WGS) entry which is preliminary data.</text>
</comment>
<dbReference type="Proteomes" id="UP001297422">
    <property type="component" value="Unassembled WGS sequence"/>
</dbReference>
<evidence type="ECO:0000313" key="2">
    <source>
        <dbReference type="Proteomes" id="UP001297422"/>
    </source>
</evidence>
<name>A0AAJ1B2R6_MEDGN</name>
<accession>A0AAJ1B2R6</accession>
<dbReference type="RefSeq" id="WP_226973596.1">
    <property type="nucleotide sequence ID" value="NZ_JAJBNC010000374.1"/>
</dbReference>
<evidence type="ECO:0000313" key="1">
    <source>
        <dbReference type="EMBL" id="MCB5496093.1"/>
    </source>
</evidence>
<gene>
    <name evidence="1" type="ORF">LIQ10_20630</name>
</gene>
<organism evidence="1 2">
    <name type="scientific">Mediterraneibacter gnavus</name>
    <name type="common">Ruminococcus gnavus</name>
    <dbReference type="NCBI Taxonomy" id="33038"/>
    <lineage>
        <taxon>Bacteria</taxon>
        <taxon>Bacillati</taxon>
        <taxon>Bacillota</taxon>
        <taxon>Clostridia</taxon>
        <taxon>Lachnospirales</taxon>
        <taxon>Lachnospiraceae</taxon>
        <taxon>Mediterraneibacter</taxon>
    </lineage>
</organism>
<reference evidence="1" key="1">
    <citation type="submission" date="2021-10" db="EMBL/GenBank/DDBJ databases">
        <title>Collection of gut derived symbiotic bacterial strains cultured from healthy donors.</title>
        <authorList>
            <person name="Lin H."/>
            <person name="Littmann E."/>
            <person name="Claire K."/>
            <person name="Pamer E."/>
        </authorList>
    </citation>
    <scope>NUCLEOTIDE SEQUENCE</scope>
    <source>
        <strain evidence="1">MSK.23.4</strain>
    </source>
</reference>
<dbReference type="AlphaFoldDB" id="A0AAJ1B2R6"/>
<proteinExistence type="predicted"/>
<protein>
    <submittedName>
        <fullName evidence="1">Uncharacterized protein</fullName>
    </submittedName>
</protein>
<dbReference type="EMBL" id="JAJBNC010000374">
    <property type="protein sequence ID" value="MCB5496093.1"/>
    <property type="molecule type" value="Genomic_DNA"/>
</dbReference>
<feature type="non-terminal residue" evidence="1">
    <location>
        <position position="62"/>
    </location>
</feature>
<sequence>MGCVDSDKTKIPDYPIMDAWANYAISLKSLFNQDYKLINATNKYGYIVPGGNNGYPDFAKEE</sequence>